<dbReference type="InterPro" id="IPR036388">
    <property type="entry name" value="WH-like_DNA-bd_sf"/>
</dbReference>
<evidence type="ECO:0000256" key="2">
    <source>
        <dbReference type="ARBA" id="ARBA00023125"/>
    </source>
</evidence>
<protein>
    <submittedName>
        <fullName evidence="5">Helix-turn-helix transcriptional regulator</fullName>
    </submittedName>
</protein>
<dbReference type="Pfam" id="PF01638">
    <property type="entry name" value="HxlR"/>
    <property type="match status" value="1"/>
</dbReference>
<dbReference type="RefSeq" id="WP_227020034.1">
    <property type="nucleotide sequence ID" value="NZ_JAGSND010000018.1"/>
</dbReference>
<keyword evidence="6" id="KW-1185">Reference proteome</keyword>
<gene>
    <name evidence="5" type="ORF">KCX82_18635</name>
</gene>
<proteinExistence type="predicted"/>
<dbReference type="InterPro" id="IPR036390">
    <property type="entry name" value="WH_DNA-bd_sf"/>
</dbReference>
<feature type="domain" description="HTH hxlR-type" evidence="4">
    <location>
        <begin position="5"/>
        <end position="109"/>
    </location>
</feature>
<evidence type="ECO:0000256" key="1">
    <source>
        <dbReference type="ARBA" id="ARBA00023015"/>
    </source>
</evidence>
<dbReference type="Gene3D" id="1.10.10.10">
    <property type="entry name" value="Winged helix-like DNA-binding domain superfamily/Winged helix DNA-binding domain"/>
    <property type="match status" value="1"/>
</dbReference>
<organism evidence="5 6">
    <name type="scientific">Sinanaerobacter chloroacetimidivorans</name>
    <dbReference type="NCBI Taxonomy" id="2818044"/>
    <lineage>
        <taxon>Bacteria</taxon>
        <taxon>Bacillati</taxon>
        <taxon>Bacillota</taxon>
        <taxon>Clostridia</taxon>
        <taxon>Peptostreptococcales</taxon>
        <taxon>Anaerovoracaceae</taxon>
        <taxon>Sinanaerobacter</taxon>
    </lineage>
</organism>
<dbReference type="EMBL" id="JAGSND010000018">
    <property type="protein sequence ID" value="MBR0599905.1"/>
    <property type="molecule type" value="Genomic_DNA"/>
</dbReference>
<keyword evidence="2" id="KW-0238">DNA-binding</keyword>
<dbReference type="InterPro" id="IPR002577">
    <property type="entry name" value="HTH_HxlR"/>
</dbReference>
<name>A0A8J8B516_9FIRM</name>
<evidence type="ECO:0000256" key="3">
    <source>
        <dbReference type="ARBA" id="ARBA00023163"/>
    </source>
</evidence>
<dbReference type="PANTHER" id="PTHR33204">
    <property type="entry name" value="TRANSCRIPTIONAL REGULATOR, MARR FAMILY"/>
    <property type="match status" value="1"/>
</dbReference>
<accession>A0A8J8B516</accession>
<dbReference type="AlphaFoldDB" id="A0A8J8B516"/>
<dbReference type="SUPFAM" id="SSF46785">
    <property type="entry name" value="Winged helix' DNA-binding domain"/>
    <property type="match status" value="1"/>
</dbReference>
<evidence type="ECO:0000313" key="6">
    <source>
        <dbReference type="Proteomes" id="UP000675664"/>
    </source>
</evidence>
<dbReference type="PROSITE" id="PS51118">
    <property type="entry name" value="HTH_HXLR"/>
    <property type="match status" value="1"/>
</dbReference>
<dbReference type="Proteomes" id="UP000675664">
    <property type="component" value="Unassembled WGS sequence"/>
</dbReference>
<reference evidence="5" key="1">
    <citation type="submission" date="2021-04" db="EMBL/GenBank/DDBJ databases">
        <title>Sinoanaerobacter chloroacetimidivorans sp. nov., an obligate anaerobic bacterium isolated from anaerobic sludge.</title>
        <authorList>
            <person name="Bao Y."/>
        </authorList>
    </citation>
    <scope>NUCLEOTIDE SEQUENCE</scope>
    <source>
        <strain evidence="5">BAD-6</strain>
    </source>
</reference>
<comment type="caution">
    <text evidence="5">The sequence shown here is derived from an EMBL/GenBank/DDBJ whole genome shotgun (WGS) entry which is preliminary data.</text>
</comment>
<dbReference type="GO" id="GO:0003677">
    <property type="term" value="F:DNA binding"/>
    <property type="evidence" value="ECO:0007669"/>
    <property type="project" value="UniProtKB-KW"/>
</dbReference>
<reference evidence="5" key="2">
    <citation type="submission" date="2021-04" db="EMBL/GenBank/DDBJ databases">
        <authorList>
            <person name="Liu J."/>
        </authorList>
    </citation>
    <scope>NUCLEOTIDE SEQUENCE</scope>
    <source>
        <strain evidence="5">BAD-6</strain>
    </source>
</reference>
<sequence>MKVPCKSEQAHFQYTLSIIGGKWKMEIMYQLASCTLLRFNELKRNIPNITYKMLTAQLKELESDGIIIRKEYPQIPPKVEYFLSEKGNSLIPVLNEMCKWGNANYNVNYRNE</sequence>
<evidence type="ECO:0000259" key="4">
    <source>
        <dbReference type="PROSITE" id="PS51118"/>
    </source>
</evidence>
<keyword evidence="3" id="KW-0804">Transcription</keyword>
<dbReference type="PANTHER" id="PTHR33204:SF29">
    <property type="entry name" value="TRANSCRIPTIONAL REGULATOR"/>
    <property type="match status" value="1"/>
</dbReference>
<keyword evidence="1" id="KW-0805">Transcription regulation</keyword>
<evidence type="ECO:0000313" key="5">
    <source>
        <dbReference type="EMBL" id="MBR0599905.1"/>
    </source>
</evidence>